<dbReference type="PANTHER" id="PTHR43792:SF8">
    <property type="entry name" value="[RIBOSOMAL PROTEIN US5]-ALANINE N-ACETYLTRANSFERASE"/>
    <property type="match status" value="1"/>
</dbReference>
<reference evidence="5 6" key="1">
    <citation type="submission" date="2021-03" db="EMBL/GenBank/DDBJ databases">
        <title>Sequencing the genomes of 1000 actinobacteria strains.</title>
        <authorList>
            <person name="Klenk H.-P."/>
        </authorList>
    </citation>
    <scope>NUCLEOTIDE SEQUENCE [LARGE SCALE GENOMIC DNA]</scope>
    <source>
        <strain evidence="5 6">DSM 46670</strain>
    </source>
</reference>
<dbReference type="InterPro" id="IPR000182">
    <property type="entry name" value="GNAT_dom"/>
</dbReference>
<dbReference type="Proteomes" id="UP001519332">
    <property type="component" value="Unassembled WGS sequence"/>
</dbReference>
<evidence type="ECO:0000313" key="6">
    <source>
        <dbReference type="Proteomes" id="UP001519332"/>
    </source>
</evidence>
<name>A0ABS4TMI3_9PSEU</name>
<evidence type="ECO:0000313" key="5">
    <source>
        <dbReference type="EMBL" id="MBP2325622.1"/>
    </source>
</evidence>
<dbReference type="RefSeq" id="WP_209642798.1">
    <property type="nucleotide sequence ID" value="NZ_JAGINW010000001.1"/>
</dbReference>
<sequence>MPKIERLRLDHAAAVLAFEQENRAYFAASVPDRGDDYFAEFQQRFRALLAEQDAGICHFHVVAGDNGEVLGRVNLVDVADGSADLGFRIAKKATGQGLATAAVRQLCAMATRDYGLRSLKASAADENTGSRAVLSRVGFVPTGEEVILSGLPGHRYLLSLAGFMPPKER</sequence>
<dbReference type="PANTHER" id="PTHR43792">
    <property type="entry name" value="GNAT FAMILY, PUTATIVE (AFU_ORTHOLOGUE AFUA_3G00765)-RELATED-RELATED"/>
    <property type="match status" value="1"/>
</dbReference>
<evidence type="ECO:0000256" key="2">
    <source>
        <dbReference type="ARBA" id="ARBA00023315"/>
    </source>
</evidence>
<feature type="domain" description="N-acetyltransferase" evidence="4">
    <location>
        <begin position="2"/>
        <end position="161"/>
    </location>
</feature>
<accession>A0ABS4TMI3</accession>
<dbReference type="Gene3D" id="3.40.630.30">
    <property type="match status" value="1"/>
</dbReference>
<dbReference type="Pfam" id="PF13302">
    <property type="entry name" value="Acetyltransf_3"/>
    <property type="match status" value="1"/>
</dbReference>
<comment type="similarity">
    <text evidence="3">Belongs to the acetyltransferase family. RimJ subfamily.</text>
</comment>
<dbReference type="EMBL" id="JAGINW010000001">
    <property type="protein sequence ID" value="MBP2325622.1"/>
    <property type="molecule type" value="Genomic_DNA"/>
</dbReference>
<dbReference type="InterPro" id="IPR016181">
    <property type="entry name" value="Acyl_CoA_acyltransferase"/>
</dbReference>
<evidence type="ECO:0000256" key="1">
    <source>
        <dbReference type="ARBA" id="ARBA00022679"/>
    </source>
</evidence>
<evidence type="ECO:0000259" key="4">
    <source>
        <dbReference type="PROSITE" id="PS51186"/>
    </source>
</evidence>
<comment type="caution">
    <text evidence="5">The sequence shown here is derived from an EMBL/GenBank/DDBJ whole genome shotgun (WGS) entry which is preliminary data.</text>
</comment>
<gene>
    <name evidence="5" type="ORF">JOF56_006007</name>
</gene>
<dbReference type="InterPro" id="IPR051531">
    <property type="entry name" value="N-acetyltransferase"/>
</dbReference>
<dbReference type="EC" id="2.3.1.267" evidence="5"/>
<keyword evidence="1 5" id="KW-0808">Transferase</keyword>
<proteinExistence type="inferred from homology"/>
<dbReference type="PROSITE" id="PS51186">
    <property type="entry name" value="GNAT"/>
    <property type="match status" value="1"/>
</dbReference>
<protein>
    <submittedName>
        <fullName evidence="5">Ribosomal-protein-alanine N-acetyltransferase</fullName>
        <ecNumber evidence="5">2.3.1.267</ecNumber>
    </submittedName>
</protein>
<organism evidence="5 6">
    <name type="scientific">Kibdelosporangium banguiense</name>
    <dbReference type="NCBI Taxonomy" id="1365924"/>
    <lineage>
        <taxon>Bacteria</taxon>
        <taxon>Bacillati</taxon>
        <taxon>Actinomycetota</taxon>
        <taxon>Actinomycetes</taxon>
        <taxon>Pseudonocardiales</taxon>
        <taxon>Pseudonocardiaceae</taxon>
        <taxon>Kibdelosporangium</taxon>
    </lineage>
</organism>
<dbReference type="GO" id="GO:0008999">
    <property type="term" value="F:protein-N-terminal-alanine acetyltransferase activity"/>
    <property type="evidence" value="ECO:0007669"/>
    <property type="project" value="UniProtKB-EC"/>
</dbReference>
<keyword evidence="6" id="KW-1185">Reference proteome</keyword>
<evidence type="ECO:0000256" key="3">
    <source>
        <dbReference type="ARBA" id="ARBA00038502"/>
    </source>
</evidence>
<dbReference type="SUPFAM" id="SSF55729">
    <property type="entry name" value="Acyl-CoA N-acyltransferases (Nat)"/>
    <property type="match status" value="1"/>
</dbReference>
<keyword evidence="2 5" id="KW-0012">Acyltransferase</keyword>